<keyword evidence="3" id="KW-1003">Cell membrane</keyword>
<evidence type="ECO:0000256" key="12">
    <source>
        <dbReference type="ARBA" id="ARBA00044774"/>
    </source>
</evidence>
<comment type="subcellular location">
    <subcellularLocation>
        <location evidence="1 13">Cell membrane</location>
        <topology evidence="1 13">Multi-pass membrane protein</topology>
    </subcellularLocation>
</comment>
<dbReference type="GO" id="GO:0005886">
    <property type="term" value="C:plasma membrane"/>
    <property type="evidence" value="ECO:0007669"/>
    <property type="project" value="UniProtKB-SubCell"/>
</dbReference>
<dbReference type="EMBL" id="CP002770">
    <property type="protein sequence ID" value="AEG15560.1"/>
    <property type="molecule type" value="Genomic_DNA"/>
</dbReference>
<dbReference type="RefSeq" id="WP_013823074.1">
    <property type="nucleotide sequence ID" value="NC_015573.1"/>
</dbReference>
<evidence type="ECO:0000256" key="4">
    <source>
        <dbReference type="ARBA" id="ARBA00022596"/>
    </source>
</evidence>
<reference evidence="16" key="1">
    <citation type="submission" date="2011-05" db="EMBL/GenBank/DDBJ databases">
        <title>Complete sequence of Desulfotomaculum kuznetsovii DSM 6115.</title>
        <authorList>
            <person name="Lucas S."/>
            <person name="Han J."/>
            <person name="Lapidus A."/>
            <person name="Cheng J.-F."/>
            <person name="Goodwin L."/>
            <person name="Pitluck S."/>
            <person name="Peters L."/>
            <person name="Mikhailova N."/>
            <person name="Lu M."/>
            <person name="Saunders E."/>
            <person name="Han C."/>
            <person name="Tapia R."/>
            <person name="Land M."/>
            <person name="Hauser L."/>
            <person name="Kyrpides N."/>
            <person name="Ivanova N."/>
            <person name="Pagani I."/>
            <person name="Nazina T."/>
            <person name="Ivanova A."/>
            <person name="Parshina S."/>
            <person name="Kuever J."/>
            <person name="Muyzer G."/>
            <person name="Plugge C."/>
            <person name="Stams A."/>
            <person name="Woyke T."/>
        </authorList>
    </citation>
    <scope>NUCLEOTIDE SEQUENCE [LARGE SCALE GENOMIC DNA]</scope>
    <source>
        <strain evidence="16">DSM 6115 / VKM B-1805 / 17</strain>
    </source>
</reference>
<evidence type="ECO:0000256" key="7">
    <source>
        <dbReference type="ARBA" id="ARBA00023065"/>
    </source>
</evidence>
<dbReference type="PANTHER" id="PTHR43163:SF6">
    <property type="entry name" value="DIPEPTIDE TRANSPORT SYSTEM PERMEASE PROTEIN DPPB-RELATED"/>
    <property type="match status" value="1"/>
</dbReference>
<keyword evidence="9 13" id="KW-0472">Membrane</keyword>
<dbReference type="InterPro" id="IPR050045">
    <property type="entry name" value="Opp2B"/>
</dbReference>
<keyword evidence="6 13" id="KW-1133">Transmembrane helix</keyword>
<comment type="similarity">
    <text evidence="10">Belongs to the binding-protein-dependent transport system permease family. OppBC subfamily.</text>
</comment>
<sequence>MLSYLVRRIVLLVFVLFGVSIITFALMHVVPGDHARLVAIYRWGYDDFSSQELSMVRREIGADMPVWRQYAWWLGHVARGDLGYSFVTKRPVTAEILARVPATLELAAAGFLLTVLIAVPLGIACARRPSSWFDNLVMIGSLVGVAMPNFWLGLLLILIFSLTLNLLPVAGGGGPAHLILPAVTLGVGMAAVSTRIVRASLLEVLEQDYITMARIKGLGEGAVLWRHALRNALIPVVTVLGLQFNHLIGGTVIVENIFGRPGVGQLIVEAIESRDLPVLQGGVLFLAFCFALVNLLIDLSYAFLDPRIRYGGSDG</sequence>
<keyword evidence="16" id="KW-1185">Reference proteome</keyword>
<organism evidence="15 16">
    <name type="scientific">Desulfofundulus kuznetsovii (strain DSM 6115 / VKM B-1805 / 17)</name>
    <name type="common">Desulfotomaculum kuznetsovii</name>
    <dbReference type="NCBI Taxonomy" id="760568"/>
    <lineage>
        <taxon>Bacteria</taxon>
        <taxon>Bacillati</taxon>
        <taxon>Bacillota</taxon>
        <taxon>Clostridia</taxon>
        <taxon>Eubacteriales</taxon>
        <taxon>Peptococcaceae</taxon>
        <taxon>Desulfofundulus</taxon>
    </lineage>
</organism>
<keyword evidence="5 13" id="KW-0812">Transmembrane</keyword>
<feature type="transmembrane region" description="Helical" evidence="13">
    <location>
        <begin position="174"/>
        <end position="192"/>
    </location>
</feature>
<accession>A0AAU8PDX6</accession>
<feature type="domain" description="ABC transmembrane type-1" evidence="14">
    <location>
        <begin position="100"/>
        <end position="301"/>
    </location>
</feature>
<evidence type="ECO:0000256" key="6">
    <source>
        <dbReference type="ARBA" id="ARBA00022989"/>
    </source>
</evidence>
<evidence type="ECO:0000313" key="16">
    <source>
        <dbReference type="Proteomes" id="UP000009229"/>
    </source>
</evidence>
<gene>
    <name evidence="15" type="ordered locus">Desku_2004</name>
</gene>
<evidence type="ECO:0000256" key="1">
    <source>
        <dbReference type="ARBA" id="ARBA00004651"/>
    </source>
</evidence>
<dbReference type="NCBIfam" id="NF045470">
    <property type="entry name" value="Opp2B"/>
    <property type="match status" value="1"/>
</dbReference>
<dbReference type="GO" id="GO:0015099">
    <property type="term" value="F:nickel cation transmembrane transporter activity"/>
    <property type="evidence" value="ECO:0007669"/>
    <property type="project" value="InterPro"/>
</dbReference>
<dbReference type="SUPFAM" id="SSF161098">
    <property type="entry name" value="MetI-like"/>
    <property type="match status" value="1"/>
</dbReference>
<evidence type="ECO:0000256" key="10">
    <source>
        <dbReference type="ARBA" id="ARBA00024202"/>
    </source>
</evidence>
<dbReference type="KEGG" id="dku:Desku_2004"/>
<dbReference type="Gene3D" id="1.10.3720.10">
    <property type="entry name" value="MetI-like"/>
    <property type="match status" value="1"/>
</dbReference>
<evidence type="ECO:0000256" key="8">
    <source>
        <dbReference type="ARBA" id="ARBA00023112"/>
    </source>
</evidence>
<evidence type="ECO:0000256" key="5">
    <source>
        <dbReference type="ARBA" id="ARBA00022692"/>
    </source>
</evidence>
<dbReference type="InterPro" id="IPR045621">
    <property type="entry name" value="BPD_transp_1_N"/>
</dbReference>
<evidence type="ECO:0000256" key="2">
    <source>
        <dbReference type="ARBA" id="ARBA00022448"/>
    </source>
</evidence>
<protein>
    <recommendedName>
        <fullName evidence="12">Nickel import system permease protein NikB</fullName>
    </recommendedName>
</protein>
<feature type="transmembrane region" description="Helical" evidence="13">
    <location>
        <begin position="106"/>
        <end position="124"/>
    </location>
</feature>
<keyword evidence="4" id="KW-0533">Nickel</keyword>
<evidence type="ECO:0000256" key="11">
    <source>
        <dbReference type="ARBA" id="ARBA00038669"/>
    </source>
</evidence>
<dbReference type="PROSITE" id="PS50928">
    <property type="entry name" value="ABC_TM1"/>
    <property type="match status" value="1"/>
</dbReference>
<comment type="subunit">
    <text evidence="11">The complex is composed of two ATP-binding proteins (NikD and NikE), two transmembrane proteins (NikB and NikC) and a solute-binding protein (NikA).</text>
</comment>
<evidence type="ECO:0000256" key="13">
    <source>
        <dbReference type="RuleBase" id="RU363032"/>
    </source>
</evidence>
<proteinExistence type="inferred from homology"/>
<feature type="transmembrane region" description="Helical" evidence="13">
    <location>
        <begin position="283"/>
        <end position="304"/>
    </location>
</feature>
<feature type="transmembrane region" description="Helical" evidence="13">
    <location>
        <begin position="9"/>
        <end position="30"/>
    </location>
</feature>
<evidence type="ECO:0000256" key="9">
    <source>
        <dbReference type="ARBA" id="ARBA00023136"/>
    </source>
</evidence>
<dbReference type="Pfam" id="PF19300">
    <property type="entry name" value="BPD_transp_1_N"/>
    <property type="match status" value="1"/>
</dbReference>
<evidence type="ECO:0000256" key="3">
    <source>
        <dbReference type="ARBA" id="ARBA00022475"/>
    </source>
</evidence>
<keyword evidence="8" id="KW-0921">Nickel transport</keyword>
<keyword evidence="7" id="KW-0406">Ion transport</keyword>
<feature type="transmembrane region" description="Helical" evidence="13">
    <location>
        <begin position="136"/>
        <end position="162"/>
    </location>
</feature>
<dbReference type="Pfam" id="PF00528">
    <property type="entry name" value="BPD_transp_1"/>
    <property type="match status" value="1"/>
</dbReference>
<dbReference type="Proteomes" id="UP000009229">
    <property type="component" value="Chromosome"/>
</dbReference>
<dbReference type="PANTHER" id="PTHR43163">
    <property type="entry name" value="DIPEPTIDE TRANSPORT SYSTEM PERMEASE PROTEIN DPPB-RELATED"/>
    <property type="match status" value="1"/>
</dbReference>
<name>A0AAU8PDX6_DESK7</name>
<evidence type="ECO:0000259" key="14">
    <source>
        <dbReference type="PROSITE" id="PS50928"/>
    </source>
</evidence>
<dbReference type="InterPro" id="IPR035906">
    <property type="entry name" value="MetI-like_sf"/>
</dbReference>
<dbReference type="CDD" id="cd06261">
    <property type="entry name" value="TM_PBP2"/>
    <property type="match status" value="1"/>
</dbReference>
<dbReference type="AlphaFoldDB" id="A0AAU8PDX6"/>
<dbReference type="InterPro" id="IPR000515">
    <property type="entry name" value="MetI-like"/>
</dbReference>
<evidence type="ECO:0000313" key="15">
    <source>
        <dbReference type="EMBL" id="AEG15560.1"/>
    </source>
</evidence>
<keyword evidence="2 13" id="KW-0813">Transport</keyword>